<gene>
    <name evidence="1" type="ORF">BECKSD772D_GA0070982_11437</name>
</gene>
<dbReference type="AlphaFoldDB" id="A0A451BQU2"/>
<organism evidence="1">
    <name type="scientific">Candidatus Kentrum sp. SD</name>
    <dbReference type="NCBI Taxonomy" id="2126332"/>
    <lineage>
        <taxon>Bacteria</taxon>
        <taxon>Pseudomonadati</taxon>
        <taxon>Pseudomonadota</taxon>
        <taxon>Gammaproteobacteria</taxon>
        <taxon>Candidatus Kentrum</taxon>
    </lineage>
</organism>
<sequence>MKVSEMKDEYDFSEAEQGRFYRPIEEHQSERFAFGYILYWLARSNRL</sequence>
<proteinExistence type="predicted"/>
<accession>A0A451BQU2</accession>
<reference evidence="1" key="1">
    <citation type="submission" date="2019-02" db="EMBL/GenBank/DDBJ databases">
        <authorList>
            <person name="Gruber-Vodicka R. H."/>
            <person name="Seah K. B. B."/>
        </authorList>
    </citation>
    <scope>NUCLEOTIDE SEQUENCE</scope>
    <source>
        <strain evidence="1">BECK_S127</strain>
    </source>
</reference>
<dbReference type="EMBL" id="CAADHB010000143">
    <property type="protein sequence ID" value="VFK80699.1"/>
    <property type="molecule type" value="Genomic_DNA"/>
</dbReference>
<name>A0A451BQU2_9GAMM</name>
<evidence type="ECO:0000313" key="1">
    <source>
        <dbReference type="EMBL" id="VFK80699.1"/>
    </source>
</evidence>
<protein>
    <submittedName>
        <fullName evidence="1">Uncharacterized protein</fullName>
    </submittedName>
</protein>